<dbReference type="InterPro" id="IPR016912">
    <property type="entry name" value="Phage_P2_GpU"/>
</dbReference>
<dbReference type="EMBL" id="JAEKFT010000010">
    <property type="protein sequence ID" value="MBT0961682.1"/>
    <property type="molecule type" value="Genomic_DNA"/>
</dbReference>
<reference evidence="2" key="1">
    <citation type="journal article" date="2022" name="ISME J.">
        <title>Genetic and phylogenetic analysis of dissimilatory iodate-reducing bacteria identifies potential niches across the world's oceans.</title>
        <authorList>
            <person name="Reyes-Umana V."/>
            <person name="Henning Z."/>
            <person name="Lee K."/>
            <person name="Barnum T.P."/>
            <person name="Coates J.D."/>
        </authorList>
    </citation>
    <scope>NUCLEOTIDE SEQUENCE [LARGE SCALE GENOMIC DNA]</scope>
    <source>
        <strain evidence="2">IR12</strain>
    </source>
</reference>
<dbReference type="PIRSF" id="PIRSF029208">
    <property type="entry name" value="Phage_tail_GPU"/>
    <property type="match status" value="1"/>
</dbReference>
<evidence type="ECO:0000313" key="1">
    <source>
        <dbReference type="EMBL" id="MBT0961682.1"/>
    </source>
</evidence>
<dbReference type="Pfam" id="PF06995">
    <property type="entry name" value="Phage_P2_GpU"/>
    <property type="match status" value="1"/>
</dbReference>
<evidence type="ECO:0000313" key="2">
    <source>
        <dbReference type="Proteomes" id="UP000694660"/>
    </source>
</evidence>
<accession>A0A944DC49</accession>
<sequence>MMLAYGLFVFGLHTLAYSEFQRQMAWRHPTASRVGERPTSQYVGPDVETITLPGTLHPGIAGARINLDILEAMADAGDAWPLIDGASGKIYGAYKIVRFEHTGSVHFADGTPRKIDFTLTLQREPDDAAQLGTIDAALLALI</sequence>
<dbReference type="AlphaFoldDB" id="A0A944DC49"/>
<gene>
    <name evidence="1" type="ORF">I8J34_10915</name>
</gene>
<dbReference type="RefSeq" id="WP_214361438.1">
    <property type="nucleotide sequence ID" value="NZ_JAEKFT010000010.1"/>
</dbReference>
<proteinExistence type="predicted"/>
<keyword evidence="2" id="KW-1185">Reference proteome</keyword>
<protein>
    <submittedName>
        <fullName evidence="1">Phage tail protein</fullName>
    </submittedName>
</protein>
<comment type="caution">
    <text evidence="1">The sequence shown here is derived from an EMBL/GenBank/DDBJ whole genome shotgun (WGS) entry which is preliminary data.</text>
</comment>
<dbReference type="InterPro" id="IPR009734">
    <property type="entry name" value="Myoviridae_GpU"/>
</dbReference>
<name>A0A944DC49_DENI1</name>
<dbReference type="Proteomes" id="UP000694660">
    <property type="component" value="Unassembled WGS sequence"/>
</dbReference>
<organism evidence="1 2">
    <name type="scientific">Denitromonas iodatirespirans</name>
    <dbReference type="NCBI Taxonomy" id="2795389"/>
    <lineage>
        <taxon>Bacteria</taxon>
        <taxon>Pseudomonadati</taxon>
        <taxon>Pseudomonadota</taxon>
        <taxon>Betaproteobacteria</taxon>
        <taxon>Rhodocyclales</taxon>
        <taxon>Zoogloeaceae</taxon>
        <taxon>Denitromonas</taxon>
    </lineage>
</organism>